<feature type="transmembrane region" description="Helical" evidence="1">
    <location>
        <begin position="57"/>
        <end position="81"/>
    </location>
</feature>
<dbReference type="Proteomes" id="UP001151699">
    <property type="component" value="Chromosome A"/>
</dbReference>
<evidence type="ECO:0000313" key="3">
    <source>
        <dbReference type="Proteomes" id="UP001151699"/>
    </source>
</evidence>
<evidence type="ECO:0000313" key="2">
    <source>
        <dbReference type="EMBL" id="KAJ6645416.1"/>
    </source>
</evidence>
<gene>
    <name evidence="2" type="ORF">Bhyg_00622</name>
</gene>
<protein>
    <recommendedName>
        <fullName evidence="4">MARVEL domain-containing protein</fullName>
    </recommendedName>
</protein>
<keyword evidence="1" id="KW-1133">Transmembrane helix</keyword>
<keyword evidence="1" id="KW-0472">Membrane</keyword>
<organism evidence="2 3">
    <name type="scientific">Pseudolycoriella hygida</name>
    <dbReference type="NCBI Taxonomy" id="35572"/>
    <lineage>
        <taxon>Eukaryota</taxon>
        <taxon>Metazoa</taxon>
        <taxon>Ecdysozoa</taxon>
        <taxon>Arthropoda</taxon>
        <taxon>Hexapoda</taxon>
        <taxon>Insecta</taxon>
        <taxon>Pterygota</taxon>
        <taxon>Neoptera</taxon>
        <taxon>Endopterygota</taxon>
        <taxon>Diptera</taxon>
        <taxon>Nematocera</taxon>
        <taxon>Sciaroidea</taxon>
        <taxon>Sciaridae</taxon>
        <taxon>Pseudolycoriella</taxon>
    </lineage>
</organism>
<keyword evidence="1" id="KW-0812">Transmembrane</keyword>
<evidence type="ECO:0008006" key="4">
    <source>
        <dbReference type="Google" id="ProtNLM"/>
    </source>
</evidence>
<dbReference type="EMBL" id="WJQU01000001">
    <property type="protein sequence ID" value="KAJ6645416.1"/>
    <property type="molecule type" value="Genomic_DNA"/>
</dbReference>
<proteinExistence type="predicted"/>
<accession>A0A9Q0N7V4</accession>
<reference evidence="2" key="1">
    <citation type="submission" date="2022-07" db="EMBL/GenBank/DDBJ databases">
        <authorList>
            <person name="Trinca V."/>
            <person name="Uliana J.V.C."/>
            <person name="Torres T.T."/>
            <person name="Ward R.J."/>
            <person name="Monesi N."/>
        </authorList>
    </citation>
    <scope>NUCLEOTIDE SEQUENCE</scope>
    <source>
        <strain evidence="2">HSMRA1968</strain>
        <tissue evidence="2">Whole embryos</tissue>
    </source>
</reference>
<comment type="caution">
    <text evidence="2">The sequence shown here is derived from an EMBL/GenBank/DDBJ whole genome shotgun (WGS) entry which is preliminary data.</text>
</comment>
<evidence type="ECO:0000256" key="1">
    <source>
        <dbReference type="SAM" id="Phobius"/>
    </source>
</evidence>
<keyword evidence="3" id="KW-1185">Reference proteome</keyword>
<name>A0A9Q0N7V4_9DIPT</name>
<dbReference type="AlphaFoldDB" id="A0A9Q0N7V4"/>
<feature type="transmembrane region" description="Helical" evidence="1">
    <location>
        <begin position="27"/>
        <end position="48"/>
    </location>
</feature>
<sequence length="122" mass="13844">MGFKITLIEVGIKTCALRLSYLKTFKAILKIAELLLSAALVATTTYYFQDRRVSGDLFFLLVIANYFLCTFCLFISEWIVWSSLTVNTDSKSMFGLRGRPLRFEVEPGSSPQKFASSSQELY</sequence>